<gene>
    <name evidence="3" type="ORF">ACFP3V_16360</name>
</gene>
<accession>A0ABW1G5H7</accession>
<sequence>MSVSHERPLLLRAIGAVVQVVAGAAALLVLVACLAAVVKLTLTPSPASVGIAHTNLRPGATIRLYLQQPSVRQALLQIGGNVLVGVPFGLALPVFAPRFRGVMRVLAATLVVVGALEVAQHFFVPGRSFDVDDIILALVGALAGYLLAGRRLSRLVHPRHRHAWQRYGDRLRRRRAQQT</sequence>
<organism evidence="3 4">
    <name type="scientific">Streptacidiphilus monticola</name>
    <dbReference type="NCBI Taxonomy" id="2161674"/>
    <lineage>
        <taxon>Bacteria</taxon>
        <taxon>Bacillati</taxon>
        <taxon>Actinomycetota</taxon>
        <taxon>Actinomycetes</taxon>
        <taxon>Kitasatosporales</taxon>
        <taxon>Streptomycetaceae</taxon>
        <taxon>Streptacidiphilus</taxon>
    </lineage>
</organism>
<dbReference type="Pfam" id="PF04892">
    <property type="entry name" value="VanZ"/>
    <property type="match status" value="1"/>
</dbReference>
<evidence type="ECO:0000313" key="4">
    <source>
        <dbReference type="Proteomes" id="UP001596174"/>
    </source>
</evidence>
<keyword evidence="1" id="KW-1133">Transmembrane helix</keyword>
<evidence type="ECO:0000313" key="3">
    <source>
        <dbReference type="EMBL" id="MFC5908782.1"/>
    </source>
</evidence>
<feature type="transmembrane region" description="Helical" evidence="1">
    <location>
        <begin position="102"/>
        <end position="122"/>
    </location>
</feature>
<dbReference type="InterPro" id="IPR053150">
    <property type="entry name" value="Teicoplanin_resist-assoc"/>
</dbReference>
<keyword evidence="1" id="KW-0812">Transmembrane</keyword>
<feature type="domain" description="VanZ-like" evidence="2">
    <location>
        <begin position="31"/>
        <end position="148"/>
    </location>
</feature>
<dbReference type="PANTHER" id="PTHR36834">
    <property type="entry name" value="MEMBRANE PROTEIN-RELATED"/>
    <property type="match status" value="1"/>
</dbReference>
<name>A0ABW1G5H7_9ACTN</name>
<dbReference type="RefSeq" id="WP_380583978.1">
    <property type="nucleotide sequence ID" value="NZ_JBHSQJ010000064.1"/>
</dbReference>
<dbReference type="InterPro" id="IPR006976">
    <property type="entry name" value="VanZ-like"/>
</dbReference>
<reference evidence="4" key="1">
    <citation type="journal article" date="2019" name="Int. J. Syst. Evol. Microbiol.">
        <title>The Global Catalogue of Microorganisms (GCM) 10K type strain sequencing project: providing services to taxonomists for standard genome sequencing and annotation.</title>
        <authorList>
            <consortium name="The Broad Institute Genomics Platform"/>
            <consortium name="The Broad Institute Genome Sequencing Center for Infectious Disease"/>
            <person name="Wu L."/>
            <person name="Ma J."/>
        </authorList>
    </citation>
    <scope>NUCLEOTIDE SEQUENCE [LARGE SCALE GENOMIC DNA]</scope>
    <source>
        <strain evidence="4">JCM 4816</strain>
    </source>
</reference>
<keyword evidence="4" id="KW-1185">Reference proteome</keyword>
<dbReference type="Proteomes" id="UP001596174">
    <property type="component" value="Unassembled WGS sequence"/>
</dbReference>
<evidence type="ECO:0000256" key="1">
    <source>
        <dbReference type="SAM" id="Phobius"/>
    </source>
</evidence>
<dbReference type="PANTHER" id="PTHR36834:SF1">
    <property type="entry name" value="INTEGRAL MEMBRANE PROTEIN"/>
    <property type="match status" value="1"/>
</dbReference>
<comment type="caution">
    <text evidence="3">The sequence shown here is derived from an EMBL/GenBank/DDBJ whole genome shotgun (WGS) entry which is preliminary data.</text>
</comment>
<protein>
    <submittedName>
        <fullName evidence="3">VanZ family protein</fullName>
    </submittedName>
</protein>
<feature type="transmembrane region" description="Helical" evidence="1">
    <location>
        <begin position="74"/>
        <end position="95"/>
    </location>
</feature>
<proteinExistence type="predicted"/>
<keyword evidence="1" id="KW-0472">Membrane</keyword>
<feature type="transmembrane region" description="Helical" evidence="1">
    <location>
        <begin position="134"/>
        <end position="152"/>
    </location>
</feature>
<dbReference type="PROSITE" id="PS51257">
    <property type="entry name" value="PROKAR_LIPOPROTEIN"/>
    <property type="match status" value="1"/>
</dbReference>
<evidence type="ECO:0000259" key="2">
    <source>
        <dbReference type="Pfam" id="PF04892"/>
    </source>
</evidence>
<dbReference type="EMBL" id="JBHSQJ010000064">
    <property type="protein sequence ID" value="MFC5908782.1"/>
    <property type="molecule type" value="Genomic_DNA"/>
</dbReference>
<feature type="transmembrane region" description="Helical" evidence="1">
    <location>
        <begin position="9"/>
        <end position="38"/>
    </location>
</feature>